<dbReference type="InterPro" id="IPR000073">
    <property type="entry name" value="AB_hydrolase_1"/>
</dbReference>
<keyword evidence="4" id="KW-0732">Signal</keyword>
<comment type="caution">
    <text evidence="7">The sequence shown here is derived from an EMBL/GenBank/DDBJ whole genome shotgun (WGS) entry which is preliminary data.</text>
</comment>
<comment type="similarity">
    <text evidence="1">Belongs to the peptidase S33 family.</text>
</comment>
<dbReference type="Pfam" id="PF08386">
    <property type="entry name" value="Abhydrolase_4"/>
    <property type="match status" value="1"/>
</dbReference>
<dbReference type="InterPro" id="IPR013595">
    <property type="entry name" value="Pept_S33_TAP-like_C"/>
</dbReference>
<proteinExistence type="inferred from homology"/>
<feature type="compositionally biased region" description="Low complexity" evidence="3">
    <location>
        <begin position="528"/>
        <end position="539"/>
    </location>
</feature>
<dbReference type="PANTHER" id="PTHR43248:SF25">
    <property type="entry name" value="AB HYDROLASE-1 DOMAIN-CONTAINING PROTEIN-RELATED"/>
    <property type="match status" value="1"/>
</dbReference>
<dbReference type="AlphaFoldDB" id="A0AA39CL78"/>
<accession>A0AA39CL78</accession>
<reference evidence="7" key="1">
    <citation type="submission" date="2022-10" db="EMBL/GenBank/DDBJ databases">
        <title>Culturing micro-colonial fungi from biological soil crusts in the Mojave desert and describing Neophaeococcomyces mojavensis, and introducing the new genera and species Taxawa tesnikishii.</title>
        <authorList>
            <person name="Kurbessoian T."/>
            <person name="Stajich J.E."/>
        </authorList>
    </citation>
    <scope>NUCLEOTIDE SEQUENCE</scope>
    <source>
        <strain evidence="7">TK_41</strain>
    </source>
</reference>
<dbReference type="SUPFAM" id="SSF53474">
    <property type="entry name" value="alpha/beta-Hydrolases"/>
    <property type="match status" value="1"/>
</dbReference>
<dbReference type="PANTHER" id="PTHR43248">
    <property type="entry name" value="2-SUCCINYL-6-HYDROXY-2,4-CYCLOHEXADIENE-1-CARBOXYLATE SYNTHASE"/>
    <property type="match status" value="1"/>
</dbReference>
<evidence type="ECO:0000256" key="4">
    <source>
        <dbReference type="SAM" id="SignalP"/>
    </source>
</evidence>
<dbReference type="InterPro" id="IPR029058">
    <property type="entry name" value="AB_hydrolase_fold"/>
</dbReference>
<organism evidence="7 8">
    <name type="scientific">Cladophialophora chaetospira</name>
    <dbReference type="NCBI Taxonomy" id="386627"/>
    <lineage>
        <taxon>Eukaryota</taxon>
        <taxon>Fungi</taxon>
        <taxon>Dikarya</taxon>
        <taxon>Ascomycota</taxon>
        <taxon>Pezizomycotina</taxon>
        <taxon>Eurotiomycetes</taxon>
        <taxon>Chaetothyriomycetidae</taxon>
        <taxon>Chaetothyriales</taxon>
        <taxon>Herpotrichiellaceae</taxon>
        <taxon>Cladophialophora</taxon>
    </lineage>
</organism>
<protein>
    <recommendedName>
        <fullName evidence="9">Peptidase S33 tripeptidyl aminopeptidase-like C-terminal domain-containing protein</fullName>
    </recommendedName>
</protein>
<feature type="region of interest" description="Disordered" evidence="3">
    <location>
        <begin position="512"/>
        <end position="546"/>
    </location>
</feature>
<evidence type="ECO:0000259" key="5">
    <source>
        <dbReference type="Pfam" id="PF00561"/>
    </source>
</evidence>
<dbReference type="GO" id="GO:0016787">
    <property type="term" value="F:hydrolase activity"/>
    <property type="evidence" value="ECO:0007669"/>
    <property type="project" value="UniProtKB-KW"/>
</dbReference>
<evidence type="ECO:0000259" key="6">
    <source>
        <dbReference type="Pfam" id="PF08386"/>
    </source>
</evidence>
<evidence type="ECO:0000313" key="7">
    <source>
        <dbReference type="EMBL" id="KAJ9611973.1"/>
    </source>
</evidence>
<evidence type="ECO:0008006" key="9">
    <source>
        <dbReference type="Google" id="ProtNLM"/>
    </source>
</evidence>
<feature type="signal peptide" evidence="4">
    <location>
        <begin position="1"/>
        <end position="17"/>
    </location>
</feature>
<evidence type="ECO:0000313" key="8">
    <source>
        <dbReference type="Proteomes" id="UP001172673"/>
    </source>
</evidence>
<dbReference type="Pfam" id="PF00561">
    <property type="entry name" value="Abhydrolase_1"/>
    <property type="match status" value="1"/>
</dbReference>
<feature type="domain" description="AB hydrolase-1" evidence="5">
    <location>
        <begin position="80"/>
        <end position="241"/>
    </location>
</feature>
<evidence type="ECO:0000256" key="2">
    <source>
        <dbReference type="ARBA" id="ARBA00022801"/>
    </source>
</evidence>
<evidence type="ECO:0000256" key="1">
    <source>
        <dbReference type="ARBA" id="ARBA00010088"/>
    </source>
</evidence>
<dbReference type="Gene3D" id="3.40.50.1820">
    <property type="entry name" value="alpha/beta hydrolase"/>
    <property type="match status" value="1"/>
</dbReference>
<feature type="chain" id="PRO_5041236401" description="Peptidase S33 tripeptidyl aminopeptidase-like C-terminal domain-containing protein" evidence="4">
    <location>
        <begin position="18"/>
        <end position="570"/>
    </location>
</feature>
<evidence type="ECO:0000256" key="3">
    <source>
        <dbReference type="SAM" id="MobiDB-lite"/>
    </source>
</evidence>
<name>A0AA39CL78_9EURO</name>
<sequence>MSATLAVAALLATAANALIDFQPCPGFNANITRIIGVEGTPVECAHLSVPLDYTDQDPDSEQLTLDLFRVTATQEPVLGTVIMNFGGPGGTAGENLPVWATQAQEYIGPQWNVLSWDPRGTGNTIPFRCDVEAVLGGNMTPTKRDIGNLVTTNVTEAFLNGGWDLAGEVADYCAAQASDVGTLIGTAFTARDMINIVDALEEDGLLRYYGWSYGTALGSYAAAMFPERVERMVLDGNVNPHDYQAGHYGEYLDDIDSALSGFIETCFNVTDDCPLYTLVQPESAQDLLDAINLVLAPLAQNATSGLEAYLNFVSAKSIFIEPLYFPRTWPNFALSLVQIYTNTTPPSDNTTVPKYGAASNAVFGIRASDATFIANFSDEYLPQERYQSSVSASFGDIGYYSLWVSARWSMHARERYWGDFNVQTKVPILYVNGEHDPVTPLVNAYNGSSGFTGSVVLPHSGYGHGIFTDPSTCVAQHTRRYFVNGTLPEAGAHCEPDMSLVETWREYAQRSGVGNATSGGNNTGNGNGTSENSSDGNGTVEHTGNSVRLGSGAGSYSFGAVLAVVMMWVL</sequence>
<dbReference type="Proteomes" id="UP001172673">
    <property type="component" value="Unassembled WGS sequence"/>
</dbReference>
<feature type="domain" description="Peptidase S33 tripeptidyl aminopeptidase-like C-terminal" evidence="6">
    <location>
        <begin position="404"/>
        <end position="494"/>
    </location>
</feature>
<keyword evidence="2" id="KW-0378">Hydrolase</keyword>
<dbReference type="InterPro" id="IPR051601">
    <property type="entry name" value="Serine_prot/Carboxylest_S33"/>
</dbReference>
<dbReference type="EMBL" id="JAPDRK010000005">
    <property type="protein sequence ID" value="KAJ9611973.1"/>
    <property type="molecule type" value="Genomic_DNA"/>
</dbReference>
<gene>
    <name evidence="7" type="ORF">H2200_003568</name>
</gene>
<keyword evidence="8" id="KW-1185">Reference proteome</keyword>